<name>A0AB39JFH8_9VIRU</name>
<dbReference type="CDD" id="cd11296">
    <property type="entry name" value="O-FucT_like"/>
    <property type="match status" value="1"/>
</dbReference>
<dbReference type="Gene3D" id="3.40.50.11350">
    <property type="match status" value="1"/>
</dbReference>
<dbReference type="EMBL" id="PP542043">
    <property type="protein sequence ID" value="XDO02141.1"/>
    <property type="molecule type" value="Genomic_DNA"/>
</dbReference>
<proteinExistence type="predicted"/>
<protein>
    <submittedName>
        <fullName evidence="1">Uncharacterized protein</fullName>
    </submittedName>
</protein>
<accession>A0AB39JFH8</accession>
<organism evidence="1">
    <name type="scientific">Florenciella sp. virus SA2</name>
    <dbReference type="NCBI Taxonomy" id="3240092"/>
    <lineage>
        <taxon>Viruses</taxon>
    </lineage>
</organism>
<sequence>MHFRFGDIHKDIKFITRNNNIILKNISPYLDSHKTNLITPKVYLLCDNKKNTDFFESVSKYKINFIDSISNKFFDSYFNENQMLFYDIHQVKDKSVSYAIIDMLLASKSDEFIGTLSSTFSNYIQFLRYVNNKSCDKYSNINDGEFCKFISKTESNYDWVKYKYNGGHPIAWHAFWNINSIVNKSKTLMTIEGKTDGFGSQLQAVFSLIAYCNYKGYTYVHTPMYKMHHNDENIDNFSTYMNDFVNIEDKFTVVDKLSNYEKTIVHNVKEGPFVHGSYCPDYFYNNDILSLLREMYFSRKKPELSYDTSYNNIALHIRRGDVNLKKYPSRYTSNEQYIELLKKMNLDNGVIHIFSEGEEKSFQDIVDAFPNNKFMMHINENIQSTFHHFVMADVLILAKSSFSYCAGLLNENTIIANLITRWWHKPLSSWKKI</sequence>
<evidence type="ECO:0000313" key="1">
    <source>
        <dbReference type="EMBL" id="XDO02141.1"/>
    </source>
</evidence>
<gene>
    <name evidence="1" type="ORF">FloV-SA2_00323</name>
</gene>
<reference evidence="1" key="1">
    <citation type="submission" date="2024-03" db="EMBL/GenBank/DDBJ databases">
        <title>Eukaryotic viruses encode the ribosomal protein eL40.</title>
        <authorList>
            <person name="Thomy J."/>
            <person name="Schvarcz C.R."/>
            <person name="McBeain K.A."/>
            <person name="Edwards K.F."/>
            <person name="Steward G.F."/>
        </authorList>
    </citation>
    <scope>NUCLEOTIDE SEQUENCE</scope>
    <source>
        <strain evidence="1">FloV-SA2</strain>
    </source>
</reference>